<dbReference type="GO" id="GO:0006614">
    <property type="term" value="P:SRP-dependent cotranslational protein targeting to membrane"/>
    <property type="evidence" value="ECO:0007669"/>
    <property type="project" value="InterPro"/>
</dbReference>
<dbReference type="PROSITE" id="PS00300">
    <property type="entry name" value="SRP54"/>
    <property type="match status" value="1"/>
</dbReference>
<dbReference type="InterPro" id="IPR013822">
    <property type="entry name" value="Signal_recog_particl_SRP54_hlx"/>
</dbReference>
<dbReference type="FunFam" id="3.40.50.300:FF:000053">
    <property type="entry name" value="Signal recognition particle receptor FtsY"/>
    <property type="match status" value="1"/>
</dbReference>
<dbReference type="OrthoDB" id="9804720at2"/>
<feature type="domain" description="SRP54-type proteins GTP-binding" evidence="11">
    <location>
        <begin position="401"/>
        <end position="414"/>
    </location>
</feature>
<evidence type="ECO:0000259" key="11">
    <source>
        <dbReference type="PROSITE" id="PS00300"/>
    </source>
</evidence>
<keyword evidence="6 9" id="KW-0472">Membrane</keyword>
<dbReference type="SMART" id="SM00382">
    <property type="entry name" value="AAA"/>
    <property type="match status" value="1"/>
</dbReference>
<feature type="binding site" evidence="9">
    <location>
        <begin position="380"/>
        <end position="383"/>
    </location>
    <ligand>
        <name>GTP</name>
        <dbReference type="ChEBI" id="CHEBI:37565"/>
    </ligand>
</feature>
<dbReference type="Pfam" id="PF00448">
    <property type="entry name" value="SRP54"/>
    <property type="match status" value="1"/>
</dbReference>
<dbReference type="GO" id="GO:0005737">
    <property type="term" value="C:cytoplasm"/>
    <property type="evidence" value="ECO:0007669"/>
    <property type="project" value="UniProtKB-SubCell"/>
</dbReference>
<feature type="binding site" evidence="9">
    <location>
        <begin position="316"/>
        <end position="320"/>
    </location>
    <ligand>
        <name>GTP</name>
        <dbReference type="ChEBI" id="CHEBI:37565"/>
    </ligand>
</feature>
<evidence type="ECO:0000313" key="12">
    <source>
        <dbReference type="EMBL" id="EFE27626.1"/>
    </source>
</evidence>
<protein>
    <recommendedName>
        <fullName evidence="9">Signal recognition particle receptor FtsY</fullName>
        <shortName evidence="9">SRP receptor</shortName>
        <ecNumber evidence="9">3.6.5.4</ecNumber>
    </recommendedName>
</protein>
<evidence type="ECO:0000256" key="10">
    <source>
        <dbReference type="SAM" id="MobiDB-lite"/>
    </source>
</evidence>
<comment type="similarity">
    <text evidence="9">Belongs to the GTP-binding SRP family. FtsY subfamily.</text>
</comment>
<dbReference type="SMART" id="SM00963">
    <property type="entry name" value="SRP54_N"/>
    <property type="match status" value="1"/>
</dbReference>
<dbReference type="STRING" id="546269.HMPREF0389_01544"/>
<evidence type="ECO:0000313" key="13">
    <source>
        <dbReference type="Proteomes" id="UP000007468"/>
    </source>
</evidence>
<dbReference type="KEGG" id="faa:HMPREF0389_01544"/>
<dbReference type="Proteomes" id="UP000007468">
    <property type="component" value="Chromosome"/>
</dbReference>
<dbReference type="InterPro" id="IPR003593">
    <property type="entry name" value="AAA+_ATPase"/>
</dbReference>
<comment type="catalytic activity">
    <reaction evidence="8 9">
        <text>GTP + H2O = GDP + phosphate + H(+)</text>
        <dbReference type="Rhea" id="RHEA:19669"/>
        <dbReference type="ChEBI" id="CHEBI:15377"/>
        <dbReference type="ChEBI" id="CHEBI:15378"/>
        <dbReference type="ChEBI" id="CHEBI:37565"/>
        <dbReference type="ChEBI" id="CHEBI:43474"/>
        <dbReference type="ChEBI" id="CHEBI:58189"/>
        <dbReference type="EC" id="3.6.5.4"/>
    </reaction>
</comment>
<feature type="binding site" evidence="9">
    <location>
        <begin position="234"/>
        <end position="241"/>
    </location>
    <ligand>
        <name>GTP</name>
        <dbReference type="ChEBI" id="CHEBI:37565"/>
    </ligand>
</feature>
<evidence type="ECO:0000256" key="2">
    <source>
        <dbReference type="ARBA" id="ARBA00022490"/>
    </source>
</evidence>
<dbReference type="PATRIC" id="fig|546269.5.peg.789"/>
<dbReference type="Gene3D" id="3.40.50.300">
    <property type="entry name" value="P-loop containing nucleotide triphosphate hydrolases"/>
    <property type="match status" value="1"/>
</dbReference>
<dbReference type="InterPro" id="IPR027417">
    <property type="entry name" value="P-loop_NTPase"/>
</dbReference>
<name>D6GTV5_FILAD</name>
<dbReference type="Pfam" id="PF02881">
    <property type="entry name" value="SRP54_N"/>
    <property type="match status" value="1"/>
</dbReference>
<dbReference type="InterPro" id="IPR004390">
    <property type="entry name" value="SR_rcpt_FtsY"/>
</dbReference>
<dbReference type="SUPFAM" id="SSF47364">
    <property type="entry name" value="Domain of the SRP/SRP receptor G-proteins"/>
    <property type="match status" value="1"/>
</dbReference>
<gene>
    <name evidence="9 12" type="primary">ftsY</name>
    <name evidence="12" type="ordered locus">HMPREF0389_01544</name>
</gene>
<keyword evidence="4 9" id="KW-0378">Hydrolase</keyword>
<evidence type="ECO:0000256" key="9">
    <source>
        <dbReference type="HAMAP-Rule" id="MF_00920"/>
    </source>
</evidence>
<sequence>MFKKWFSFGKNNEEIKNTEEGTTDDIVEEQVAEVSTDLEDIVEEQVEEIPAEPEDIVEGQVEEQVESEDITEQQAEEISEELHDITEGQVQELSEEHDDIVEEHVEEVPVELVDVTEEEAEEEPEKRGFFARLKEGLSKTTQNITGKIDQMLGNYTKIDEDMLEELEEILITSDVGYETTVEIVDRLRQNLKEKLIDNPAQVKPELKLVIESMLQENQESLRIEESPSILVVVGVNGVGKTTSIGKLAHQMKGQGKSVLLAAADTFRAAAADQLTIWAERAGVDIVKHQEGADPSAVIFDGIHAAKKRNIDVLICDTAGRLHNRKNLMQELGKIFKIVEREYLEANKEVLLVIDATTGQNAMNQAKVFQEVAPLSGIILTKLDGTAKGGVVLAITQELKIPVKFIGVGEQIDDLQMFDASSFAEAMIGE</sequence>
<dbReference type="AlphaFoldDB" id="D6GTV5"/>
<dbReference type="InterPro" id="IPR042101">
    <property type="entry name" value="SRP54_N_sf"/>
</dbReference>
<dbReference type="FunFam" id="1.20.120.140:FF:000002">
    <property type="entry name" value="Signal recognition particle receptor FtsY"/>
    <property type="match status" value="1"/>
</dbReference>
<evidence type="ECO:0000256" key="6">
    <source>
        <dbReference type="ARBA" id="ARBA00023136"/>
    </source>
</evidence>
<evidence type="ECO:0000256" key="4">
    <source>
        <dbReference type="ARBA" id="ARBA00022801"/>
    </source>
</evidence>
<dbReference type="PANTHER" id="PTHR43134:SF1">
    <property type="entry name" value="SIGNAL RECOGNITION PARTICLE RECEPTOR SUBUNIT ALPHA"/>
    <property type="match status" value="1"/>
</dbReference>
<evidence type="ECO:0000256" key="7">
    <source>
        <dbReference type="ARBA" id="ARBA00023170"/>
    </source>
</evidence>
<dbReference type="RefSeq" id="WP_014262395.1">
    <property type="nucleotide sequence ID" value="NC_016630.1"/>
</dbReference>
<dbReference type="GO" id="GO:0005047">
    <property type="term" value="F:signal recognition particle binding"/>
    <property type="evidence" value="ECO:0007669"/>
    <property type="project" value="TreeGrafter"/>
</dbReference>
<dbReference type="SMART" id="SM00962">
    <property type="entry name" value="SRP54"/>
    <property type="match status" value="1"/>
</dbReference>
<comment type="subcellular location">
    <subcellularLocation>
        <location evidence="9">Cell membrane</location>
        <topology evidence="9">Peripheral membrane protein</topology>
        <orientation evidence="9">Cytoplasmic side</orientation>
    </subcellularLocation>
    <subcellularLocation>
        <location evidence="9">Cytoplasm</location>
    </subcellularLocation>
</comment>
<feature type="region of interest" description="Disordered" evidence="10">
    <location>
        <begin position="47"/>
        <end position="76"/>
    </location>
</feature>
<organism evidence="12 13">
    <name type="scientific">Filifactor alocis (strain ATCC 35896 / CCUG 47790 / D40 B5)</name>
    <name type="common">Fusobacterium alocis</name>
    <dbReference type="NCBI Taxonomy" id="546269"/>
    <lineage>
        <taxon>Bacteria</taxon>
        <taxon>Bacillati</taxon>
        <taxon>Bacillota</taxon>
        <taxon>Clostridia</taxon>
        <taxon>Peptostreptococcales</taxon>
        <taxon>Filifactoraceae</taxon>
        <taxon>Filifactor</taxon>
    </lineage>
</organism>
<dbReference type="NCBIfam" id="TIGR00064">
    <property type="entry name" value="ftsY"/>
    <property type="match status" value="1"/>
</dbReference>
<dbReference type="EC" id="3.6.5.4" evidence="9"/>
<dbReference type="InterPro" id="IPR000897">
    <property type="entry name" value="SRP54_GTPase_dom"/>
</dbReference>
<keyword evidence="3 9" id="KW-0547">Nucleotide-binding</keyword>
<keyword evidence="13" id="KW-1185">Reference proteome</keyword>
<dbReference type="HAMAP" id="MF_00920">
    <property type="entry name" value="FtsY"/>
    <property type="match status" value="1"/>
</dbReference>
<accession>D6GTV5</accession>
<evidence type="ECO:0000256" key="3">
    <source>
        <dbReference type="ARBA" id="ARBA00022741"/>
    </source>
</evidence>
<dbReference type="EMBL" id="CP002390">
    <property type="protein sequence ID" value="EFE27626.1"/>
    <property type="molecule type" value="Genomic_DNA"/>
</dbReference>
<dbReference type="InterPro" id="IPR036225">
    <property type="entry name" value="SRP/SRP_N"/>
</dbReference>
<comment type="function">
    <text evidence="9">Involved in targeting and insertion of nascent membrane proteins into the cytoplasmic membrane. Acts as a receptor for the complex formed by the signal recognition particle (SRP) and the ribosome-nascent chain (RNC).</text>
</comment>
<keyword evidence="5 9" id="KW-0342">GTP-binding</keyword>
<evidence type="ECO:0000256" key="1">
    <source>
        <dbReference type="ARBA" id="ARBA00022475"/>
    </source>
</evidence>
<proteinExistence type="inferred from homology"/>
<dbReference type="GO" id="GO:0005886">
    <property type="term" value="C:plasma membrane"/>
    <property type="evidence" value="ECO:0007669"/>
    <property type="project" value="UniProtKB-SubCell"/>
</dbReference>
<reference evidence="13" key="1">
    <citation type="submission" date="2010-12" db="EMBL/GenBank/DDBJ databases">
        <title>The genome sequence of Filifactor alocis strain ATCC 35896.</title>
        <authorList>
            <consortium name="The Broad Institute Genome Sequencing Platform"/>
            <person name="Ward D."/>
            <person name="Earl A."/>
            <person name="Feldgarden M."/>
            <person name="Young S.K."/>
            <person name="Gargeya S."/>
            <person name="Zeng Q."/>
            <person name="Alvarado L."/>
            <person name="Berlin A."/>
            <person name="Bochicchio J."/>
            <person name="Chapman S.B."/>
            <person name="Chen Z."/>
            <person name="Freedman E."/>
            <person name="Gellesch M."/>
            <person name="Goldberg J."/>
            <person name="Griggs A."/>
            <person name="Gujja S."/>
            <person name="Heilman E."/>
            <person name="Heiman D."/>
            <person name="Howarth C."/>
            <person name="Mehta T."/>
            <person name="Neiman D."/>
            <person name="Pearson M."/>
            <person name="Roberts A."/>
            <person name="Saif S."/>
            <person name="Shea T."/>
            <person name="Shenoy N."/>
            <person name="Sisk P."/>
            <person name="Stolte C."/>
            <person name="Sykes S."/>
            <person name="White J."/>
            <person name="Yandava C."/>
            <person name="Izard J."/>
            <person name="Blanton J.M."/>
            <person name="Baranova O.V."/>
            <person name="Tanner A.C."/>
            <person name="Dewhirst F.E."/>
            <person name="Haas B."/>
            <person name="Nusbaum C."/>
            <person name="Birren B."/>
        </authorList>
    </citation>
    <scope>NUCLEOTIDE SEQUENCE [LARGE SCALE GENOMIC DNA]</scope>
    <source>
        <strain evidence="13">ATCC 35896 / D40 B5</strain>
    </source>
</reference>
<dbReference type="SUPFAM" id="SSF52540">
    <property type="entry name" value="P-loop containing nucleoside triphosphate hydrolases"/>
    <property type="match status" value="1"/>
</dbReference>
<dbReference type="GO" id="GO:0005525">
    <property type="term" value="F:GTP binding"/>
    <property type="evidence" value="ECO:0007669"/>
    <property type="project" value="UniProtKB-UniRule"/>
</dbReference>
<dbReference type="PANTHER" id="PTHR43134">
    <property type="entry name" value="SIGNAL RECOGNITION PARTICLE RECEPTOR SUBUNIT ALPHA"/>
    <property type="match status" value="1"/>
</dbReference>
<comment type="subunit">
    <text evidence="9">Part of the signal recognition particle protein translocation system, which is composed of SRP and FtsY.</text>
</comment>
<dbReference type="GO" id="GO:0003924">
    <property type="term" value="F:GTPase activity"/>
    <property type="evidence" value="ECO:0007669"/>
    <property type="project" value="UniProtKB-UniRule"/>
</dbReference>
<keyword evidence="2 9" id="KW-0963">Cytoplasm</keyword>
<evidence type="ECO:0000256" key="8">
    <source>
        <dbReference type="ARBA" id="ARBA00048027"/>
    </source>
</evidence>
<evidence type="ECO:0000256" key="5">
    <source>
        <dbReference type="ARBA" id="ARBA00023134"/>
    </source>
</evidence>
<dbReference type="eggNOG" id="COG0552">
    <property type="taxonomic scope" value="Bacteria"/>
</dbReference>
<keyword evidence="7 9" id="KW-0675">Receptor</keyword>
<dbReference type="Gene3D" id="1.20.120.140">
    <property type="entry name" value="Signal recognition particle SRP54, nucleotide-binding domain"/>
    <property type="match status" value="1"/>
</dbReference>
<keyword evidence="1 9" id="KW-1003">Cell membrane</keyword>